<protein>
    <submittedName>
        <fullName evidence="3">Arginine--tRNA ligase</fullName>
    </submittedName>
</protein>
<dbReference type="InterPro" id="IPR014729">
    <property type="entry name" value="Rossmann-like_a/b/a_fold"/>
</dbReference>
<evidence type="ECO:0000256" key="1">
    <source>
        <dbReference type="SAM" id="MobiDB-lite"/>
    </source>
</evidence>
<sequence length="99" mass="10469">MREGETGRRVELLEEVGQRAAVVVWEKFAELTEEEIAQCAAQVGIGAVGCADPSNPMVRDHVFDPDRMVSLQGDATGVHRRDASPASGPSAAGRSSGHP</sequence>
<dbReference type="EMBL" id="VKHT01000015">
    <property type="protein sequence ID" value="MBB0242738.1"/>
    <property type="molecule type" value="Genomic_DNA"/>
</dbReference>
<dbReference type="GO" id="GO:0016874">
    <property type="term" value="F:ligase activity"/>
    <property type="evidence" value="ECO:0007669"/>
    <property type="project" value="UniProtKB-KW"/>
</dbReference>
<dbReference type="Gene3D" id="3.40.50.620">
    <property type="entry name" value="HUPs"/>
    <property type="match status" value="1"/>
</dbReference>
<name>A0A7W3T9K5_9ACTN</name>
<dbReference type="AlphaFoldDB" id="A0A7W3T9K5"/>
<comment type="caution">
    <text evidence="3">The sequence shown here is derived from an EMBL/GenBank/DDBJ whole genome shotgun (WGS) entry which is preliminary data.</text>
</comment>
<feature type="compositionally biased region" description="Low complexity" evidence="1">
    <location>
        <begin position="84"/>
        <end position="99"/>
    </location>
</feature>
<dbReference type="InterPro" id="IPR035684">
    <property type="entry name" value="ArgRS_core"/>
</dbReference>
<evidence type="ECO:0000313" key="3">
    <source>
        <dbReference type="EMBL" id="MBB0242738.1"/>
    </source>
</evidence>
<reference evidence="4" key="1">
    <citation type="submission" date="2019-10" db="EMBL/GenBank/DDBJ databases">
        <title>Streptomyces sp. nov., a novel actinobacterium isolated from alkaline environment.</title>
        <authorList>
            <person name="Golinska P."/>
        </authorList>
    </citation>
    <scope>NUCLEOTIDE SEQUENCE [LARGE SCALE GENOMIC DNA]</scope>
    <source>
        <strain evidence="4">DSM 42118</strain>
    </source>
</reference>
<organism evidence="3 4">
    <name type="scientific">Streptomyces alkaliphilus</name>
    <dbReference type="NCBI Taxonomy" id="1472722"/>
    <lineage>
        <taxon>Bacteria</taxon>
        <taxon>Bacillati</taxon>
        <taxon>Actinomycetota</taxon>
        <taxon>Actinomycetes</taxon>
        <taxon>Kitasatosporales</taxon>
        <taxon>Streptomycetaceae</taxon>
        <taxon>Streptomyces</taxon>
    </lineage>
</organism>
<feature type="region of interest" description="Disordered" evidence="1">
    <location>
        <begin position="72"/>
        <end position="99"/>
    </location>
</feature>
<keyword evidence="3" id="KW-0436">Ligase</keyword>
<gene>
    <name evidence="3" type="primary">argS</name>
    <name evidence="3" type="ORF">FNQ90_01090</name>
</gene>
<dbReference type="RefSeq" id="WP_182604530.1">
    <property type="nucleotide sequence ID" value="NZ_VKHT01000015.1"/>
</dbReference>
<dbReference type="Pfam" id="PF00750">
    <property type="entry name" value="tRNA-synt_1d"/>
    <property type="match status" value="1"/>
</dbReference>
<evidence type="ECO:0000259" key="2">
    <source>
        <dbReference type="Pfam" id="PF00750"/>
    </source>
</evidence>
<keyword evidence="4" id="KW-1185">Reference proteome</keyword>
<evidence type="ECO:0000313" key="4">
    <source>
        <dbReference type="Proteomes" id="UP000538929"/>
    </source>
</evidence>
<feature type="domain" description="Arginyl-tRNA synthetase catalytic core" evidence="2">
    <location>
        <begin position="2"/>
        <end position="64"/>
    </location>
</feature>
<dbReference type="Proteomes" id="UP000538929">
    <property type="component" value="Unassembled WGS sequence"/>
</dbReference>
<proteinExistence type="predicted"/>
<accession>A0A7W3T9K5</accession>